<evidence type="ECO:0000256" key="2">
    <source>
        <dbReference type="ARBA" id="ARBA00004370"/>
    </source>
</evidence>
<evidence type="ECO:0000256" key="5">
    <source>
        <dbReference type="ARBA" id="ARBA00022679"/>
    </source>
</evidence>
<evidence type="ECO:0000256" key="4">
    <source>
        <dbReference type="ARBA" id="ARBA00022553"/>
    </source>
</evidence>
<comment type="catalytic activity">
    <reaction evidence="1">
        <text>ATP + protein L-histidine = ADP + protein N-phospho-L-histidine.</text>
        <dbReference type="EC" id="2.7.13.3"/>
    </reaction>
</comment>
<dbReference type="SMART" id="SM00304">
    <property type="entry name" value="HAMP"/>
    <property type="match status" value="1"/>
</dbReference>
<dbReference type="GO" id="GO:0000155">
    <property type="term" value="F:phosphorelay sensor kinase activity"/>
    <property type="evidence" value="ECO:0007669"/>
    <property type="project" value="InterPro"/>
</dbReference>
<dbReference type="Pfam" id="PF00512">
    <property type="entry name" value="HisKA"/>
    <property type="match status" value="1"/>
</dbReference>
<dbReference type="InterPro" id="IPR003661">
    <property type="entry name" value="HisK_dim/P_dom"/>
</dbReference>
<dbReference type="SUPFAM" id="SSF47384">
    <property type="entry name" value="Homodimeric domain of signal transducing histidine kinase"/>
    <property type="match status" value="1"/>
</dbReference>
<dbReference type="SUPFAM" id="SSF158472">
    <property type="entry name" value="HAMP domain-like"/>
    <property type="match status" value="1"/>
</dbReference>
<evidence type="ECO:0000256" key="3">
    <source>
        <dbReference type="ARBA" id="ARBA00012438"/>
    </source>
</evidence>
<evidence type="ECO:0000259" key="13">
    <source>
        <dbReference type="PROSITE" id="PS50885"/>
    </source>
</evidence>
<dbReference type="OrthoDB" id="9815202at2"/>
<dbReference type="SUPFAM" id="SSF55874">
    <property type="entry name" value="ATPase domain of HSP90 chaperone/DNA topoisomerase II/histidine kinase"/>
    <property type="match status" value="1"/>
</dbReference>
<dbReference type="PRINTS" id="PR00344">
    <property type="entry name" value="BCTRLSENSOR"/>
</dbReference>
<dbReference type="InterPro" id="IPR005467">
    <property type="entry name" value="His_kinase_dom"/>
</dbReference>
<dbReference type="CDD" id="cd00082">
    <property type="entry name" value="HisKA"/>
    <property type="match status" value="1"/>
</dbReference>
<dbReference type="InterPro" id="IPR050428">
    <property type="entry name" value="TCS_sensor_his_kinase"/>
</dbReference>
<dbReference type="Pfam" id="PF02518">
    <property type="entry name" value="HATPase_c"/>
    <property type="match status" value="1"/>
</dbReference>
<evidence type="ECO:0000256" key="9">
    <source>
        <dbReference type="ARBA" id="ARBA00023012"/>
    </source>
</evidence>
<dbReference type="PANTHER" id="PTHR45436:SF8">
    <property type="entry name" value="HISTIDINE KINASE"/>
    <property type="match status" value="1"/>
</dbReference>
<keyword evidence="8 11" id="KW-1133">Transmembrane helix</keyword>
<keyword evidence="9" id="KW-0902">Two-component regulatory system</keyword>
<gene>
    <name evidence="14" type="ORF">CRT60_12425</name>
</gene>
<dbReference type="InterPro" id="IPR036097">
    <property type="entry name" value="HisK_dim/P_sf"/>
</dbReference>
<evidence type="ECO:0000256" key="7">
    <source>
        <dbReference type="ARBA" id="ARBA00022777"/>
    </source>
</evidence>
<organism evidence="14 15">
    <name type="scientific">Azospirillum palustre</name>
    <dbReference type="NCBI Taxonomy" id="2044885"/>
    <lineage>
        <taxon>Bacteria</taxon>
        <taxon>Pseudomonadati</taxon>
        <taxon>Pseudomonadota</taxon>
        <taxon>Alphaproteobacteria</taxon>
        <taxon>Rhodospirillales</taxon>
        <taxon>Azospirillaceae</taxon>
        <taxon>Azospirillum</taxon>
    </lineage>
</organism>
<accession>A0A2B8BI82</accession>
<evidence type="ECO:0000256" key="11">
    <source>
        <dbReference type="SAM" id="Phobius"/>
    </source>
</evidence>
<feature type="transmembrane region" description="Helical" evidence="11">
    <location>
        <begin position="12"/>
        <end position="36"/>
    </location>
</feature>
<dbReference type="Gene3D" id="6.10.340.10">
    <property type="match status" value="1"/>
</dbReference>
<keyword evidence="15" id="KW-1185">Reference proteome</keyword>
<evidence type="ECO:0000256" key="8">
    <source>
        <dbReference type="ARBA" id="ARBA00022989"/>
    </source>
</evidence>
<reference evidence="15" key="1">
    <citation type="submission" date="2017-10" db="EMBL/GenBank/DDBJ databases">
        <authorList>
            <person name="Kravchenko I.K."/>
            <person name="Grouzdev D.S."/>
        </authorList>
    </citation>
    <scope>NUCLEOTIDE SEQUENCE [LARGE SCALE GENOMIC DNA]</scope>
    <source>
        <strain evidence="15">B2</strain>
    </source>
</reference>
<feature type="domain" description="Histidine kinase" evidence="12">
    <location>
        <begin position="239"/>
        <end position="452"/>
    </location>
</feature>
<dbReference type="Gene3D" id="1.10.287.130">
    <property type="match status" value="1"/>
</dbReference>
<dbReference type="GO" id="GO:0005886">
    <property type="term" value="C:plasma membrane"/>
    <property type="evidence" value="ECO:0007669"/>
    <property type="project" value="TreeGrafter"/>
</dbReference>
<name>A0A2B8BI82_9PROT</name>
<feature type="transmembrane region" description="Helical" evidence="11">
    <location>
        <begin position="153"/>
        <end position="181"/>
    </location>
</feature>
<dbReference type="Pfam" id="PF00672">
    <property type="entry name" value="HAMP"/>
    <property type="match status" value="1"/>
</dbReference>
<dbReference type="Proteomes" id="UP000225379">
    <property type="component" value="Unassembled WGS sequence"/>
</dbReference>
<dbReference type="InterPro" id="IPR036890">
    <property type="entry name" value="HATPase_C_sf"/>
</dbReference>
<dbReference type="InterPro" id="IPR004358">
    <property type="entry name" value="Sig_transdc_His_kin-like_C"/>
</dbReference>
<dbReference type="PANTHER" id="PTHR45436">
    <property type="entry name" value="SENSOR HISTIDINE KINASE YKOH"/>
    <property type="match status" value="1"/>
</dbReference>
<dbReference type="PROSITE" id="PS50885">
    <property type="entry name" value="HAMP"/>
    <property type="match status" value="1"/>
</dbReference>
<protein>
    <recommendedName>
        <fullName evidence="3">histidine kinase</fullName>
        <ecNumber evidence="3">2.7.13.3</ecNumber>
    </recommendedName>
</protein>
<dbReference type="InterPro" id="IPR003594">
    <property type="entry name" value="HATPase_dom"/>
</dbReference>
<dbReference type="EMBL" id="PDKW01000040">
    <property type="protein sequence ID" value="PGH57258.1"/>
    <property type="molecule type" value="Genomic_DNA"/>
</dbReference>
<dbReference type="Gene3D" id="3.30.565.10">
    <property type="entry name" value="Histidine kinase-like ATPase, C-terminal domain"/>
    <property type="match status" value="1"/>
</dbReference>
<dbReference type="CDD" id="cd06225">
    <property type="entry name" value="HAMP"/>
    <property type="match status" value="1"/>
</dbReference>
<dbReference type="PROSITE" id="PS50109">
    <property type="entry name" value="HIS_KIN"/>
    <property type="match status" value="1"/>
</dbReference>
<evidence type="ECO:0000256" key="1">
    <source>
        <dbReference type="ARBA" id="ARBA00000085"/>
    </source>
</evidence>
<dbReference type="InterPro" id="IPR003660">
    <property type="entry name" value="HAMP_dom"/>
</dbReference>
<sequence length="471" mass="50297">MTTLPRLFRTASFRLAAAFALIFAVSALILGGVVYWTTHAALEQQMNSRIMADLDRLRGEFQAGGQAQLAAEVRRTAGRPGALHELVADAGGAILAGDMTTVPQPGWSTIEPHRMPSDESELVGIRTLTIRLPDGTLLAVGDDLEWIEDADEAIFHAFSVAVLVTLGLGIAGGALLSVAFLQRVDAISRTAEQIIAGDLASRIPVRGTGDDLDRLSDTLNRMLGRIADLMEGLRQVSNDIAHDLRTPLARLRQRLERVRTTAASTDDYAVAVDAALAETDTLLETFAALLRIAQIEGGARPPVRDPVELHVIVETVVEAFTPSAEEDGKVLVSPPLDPAVVAGDRELLTQMLVNLVENAIRHTPAGTRIEVALTVGSGVARLTIADDGPGVPAEERGRIFRRFYRLERSRTTDGSGLGLSLVKAIADRHEATVSVTDNGPGLRVSLDFNLLDGASARPAGECPPVTAQHSR</sequence>
<dbReference type="EC" id="2.7.13.3" evidence="3"/>
<proteinExistence type="predicted"/>
<dbReference type="RefSeq" id="WP_098736710.1">
    <property type="nucleotide sequence ID" value="NZ_PDKW01000040.1"/>
</dbReference>
<keyword evidence="7 14" id="KW-0418">Kinase</keyword>
<keyword evidence="10 11" id="KW-0472">Membrane</keyword>
<dbReference type="SMART" id="SM00388">
    <property type="entry name" value="HisKA"/>
    <property type="match status" value="1"/>
</dbReference>
<evidence type="ECO:0000313" key="15">
    <source>
        <dbReference type="Proteomes" id="UP000225379"/>
    </source>
</evidence>
<dbReference type="SMART" id="SM00387">
    <property type="entry name" value="HATPase_c"/>
    <property type="match status" value="1"/>
</dbReference>
<keyword evidence="4" id="KW-0597">Phosphoprotein</keyword>
<comment type="caution">
    <text evidence="14">The sequence shown here is derived from an EMBL/GenBank/DDBJ whole genome shotgun (WGS) entry which is preliminary data.</text>
</comment>
<keyword evidence="6 11" id="KW-0812">Transmembrane</keyword>
<dbReference type="AlphaFoldDB" id="A0A2B8BI82"/>
<feature type="domain" description="HAMP" evidence="13">
    <location>
        <begin position="178"/>
        <end position="231"/>
    </location>
</feature>
<keyword evidence="5" id="KW-0808">Transferase</keyword>
<evidence type="ECO:0000259" key="12">
    <source>
        <dbReference type="PROSITE" id="PS50109"/>
    </source>
</evidence>
<dbReference type="CDD" id="cd00075">
    <property type="entry name" value="HATPase"/>
    <property type="match status" value="1"/>
</dbReference>
<evidence type="ECO:0000313" key="14">
    <source>
        <dbReference type="EMBL" id="PGH57258.1"/>
    </source>
</evidence>
<evidence type="ECO:0000256" key="6">
    <source>
        <dbReference type="ARBA" id="ARBA00022692"/>
    </source>
</evidence>
<evidence type="ECO:0000256" key="10">
    <source>
        <dbReference type="ARBA" id="ARBA00023136"/>
    </source>
</evidence>
<comment type="subcellular location">
    <subcellularLocation>
        <location evidence="2">Membrane</location>
    </subcellularLocation>
</comment>